<dbReference type="PRINTS" id="PR00411">
    <property type="entry name" value="PNDRDTASEI"/>
</dbReference>
<dbReference type="Pfam" id="PF07992">
    <property type="entry name" value="Pyr_redox_2"/>
    <property type="match status" value="1"/>
</dbReference>
<dbReference type="InterPro" id="IPR036188">
    <property type="entry name" value="FAD/NAD-bd_sf"/>
</dbReference>
<dbReference type="PRINTS" id="PR00368">
    <property type="entry name" value="FADPNR"/>
</dbReference>
<dbReference type="Pfam" id="PF01266">
    <property type="entry name" value="DAO"/>
    <property type="match status" value="1"/>
</dbReference>
<keyword evidence="5" id="KW-1185">Reference proteome</keyword>
<dbReference type="Gene3D" id="3.40.50.720">
    <property type="entry name" value="NAD(P)-binding Rossmann-like Domain"/>
    <property type="match status" value="1"/>
</dbReference>
<dbReference type="PROSITE" id="PS51379">
    <property type="entry name" value="4FE4S_FER_2"/>
    <property type="match status" value="1"/>
</dbReference>
<dbReference type="GO" id="GO:0016491">
    <property type="term" value="F:oxidoreductase activity"/>
    <property type="evidence" value="ECO:0007669"/>
    <property type="project" value="UniProtKB-KW"/>
</dbReference>
<evidence type="ECO:0000313" key="4">
    <source>
        <dbReference type="EMBL" id="GIQ83247.1"/>
    </source>
</evidence>
<dbReference type="Gene3D" id="3.30.70.20">
    <property type="match status" value="1"/>
</dbReference>
<evidence type="ECO:0000256" key="1">
    <source>
        <dbReference type="ARBA" id="ARBA00023002"/>
    </source>
</evidence>
<reference evidence="4 5" key="1">
    <citation type="journal article" date="2018" name="PLoS ONE">
        <title>The draft genome of Kipferlia bialata reveals reductive genome evolution in fornicate parasites.</title>
        <authorList>
            <person name="Tanifuji G."/>
            <person name="Takabayashi S."/>
            <person name="Kume K."/>
            <person name="Takagi M."/>
            <person name="Nakayama T."/>
            <person name="Kamikawa R."/>
            <person name="Inagaki Y."/>
            <person name="Hashimoto T."/>
        </authorList>
    </citation>
    <scope>NUCLEOTIDE SEQUENCE [LARGE SCALE GENOMIC DNA]</scope>
    <source>
        <strain evidence="4">NY0173</strain>
    </source>
</reference>
<dbReference type="InterPro" id="IPR017900">
    <property type="entry name" value="4Fe4S_Fe_S_CS"/>
</dbReference>
<evidence type="ECO:0000256" key="2">
    <source>
        <dbReference type="SAM" id="MobiDB-lite"/>
    </source>
</evidence>
<accession>A0A9K3GHV7</accession>
<organism evidence="4 5">
    <name type="scientific">Kipferlia bialata</name>
    <dbReference type="NCBI Taxonomy" id="797122"/>
    <lineage>
        <taxon>Eukaryota</taxon>
        <taxon>Metamonada</taxon>
        <taxon>Carpediemonas-like organisms</taxon>
        <taxon>Kipferlia</taxon>
    </lineage>
</organism>
<dbReference type="SUPFAM" id="SSF51905">
    <property type="entry name" value="FAD/NAD(P)-binding domain"/>
    <property type="match status" value="2"/>
</dbReference>
<protein>
    <recommendedName>
        <fullName evidence="3">4Fe-4S ferredoxin-type domain-containing protein</fullName>
    </recommendedName>
</protein>
<name>A0A9K3GHV7_9EUKA</name>
<keyword evidence="1" id="KW-0560">Oxidoreductase</keyword>
<sequence length="1128" mass="118997">VILVDDKDRVGGKLVLQSHLFFGSVQDTMAGTRGYEIASKLSDRLDTALSASRGSAVWLQSTAVGVFSDGRVGVMRRLPRGEDASGHGDTHREGEAPPYRQQYVVVRPKMLLVATGAMENTLSFPGNSLPGVYGAGGLQTLVNRDLVKAAKRVLIVGGGNVGLVAGYHAIQAGIEVVGLIEGMPRVGGYKVHADKLRRLGVPILCSHTVVCAEPGRDGTVCAVQTAEVDRSWACVPGTTQRWEVDAVLVAVGLSPVDAFVRQAREYGMRVYTAGDARRISEASSAMYTGRITGRDMARELLGETMSASEVDAHMQAVFGVIDSAAESAKAAVLSAPAGATDTTLLPTVESVVDDTVQPVLHCVQEIACNSCEASCRRGAIRLRGKDLTGSPFHCTSDDGSEGCMGCMQCVARCPGLAVTVVDTRGEGGNENPLVTMPCELSPADAADTRLSYVRIKGEDCADLGVYRVVRERTPKPDGYRRVVTVRMPRALAHCAVGVIPVPAEQVSDAVSAATDIEDGVSSQAPDALICRCERVTAATVVQEVKRQVALIKASHAAANIPVPLGPRGRVLLDANALKASLRIGMGACGGSYCGRQLPRLAWSAGAEIVPYTIRPMAVEANIGVIAESHTYTASGTPPSESAGYLTDPSLYQQTVVGTAPAVYVESGAQDTTIDAYTLDTLDTDVLVMGAGSAGLGVAVACARRNVSMIEAGEVPPRVLVLDTRTAAGQGDQKHAIGGVRSAMTDPESVLLVSESKRDFASWAQNTLPHETQGEADIGWSQSGYLFVAYGQRQRAVLERVIETQRSNAALGLHPDTGIRWVDREGVLGMVPGIEADGLLGAAYSPTDGVASPVRWAVSASTRAFGDPTSTGVSHVSCAHVVRVLPKTEADGGRERVLVRLKDRPNASEASDEYKVIRARVVIEALGAGVNLVQARSGLDPLHVYPDSHEALVTSEGYAPVKTPLGASGLTAGPMVVDLRDSPSFSNVYWYVTPEGQIVFCGTPRPPYSGLSETSTSTFLPEGCARLTGLVPYAAGLKVRRTWRGTYPNSPDGKPLVGPDPSRPGLFHVNGLGGHGFMLSCGLGRLVCDTVYESIGMSTSGETYPRGQRETLLDAMRVGRDFTADELLK</sequence>
<feature type="compositionally biased region" description="Basic and acidic residues" evidence="2">
    <location>
        <begin position="79"/>
        <end position="95"/>
    </location>
</feature>
<gene>
    <name evidence="4" type="ORF">KIPB_004538</name>
</gene>
<dbReference type="Gene3D" id="1.10.10.1100">
    <property type="entry name" value="BFD-like [2Fe-2S]-binding domain"/>
    <property type="match status" value="1"/>
</dbReference>
<evidence type="ECO:0000259" key="3">
    <source>
        <dbReference type="PROSITE" id="PS51379"/>
    </source>
</evidence>
<dbReference type="SUPFAM" id="SSF54862">
    <property type="entry name" value="4Fe-4S ferredoxins"/>
    <property type="match status" value="1"/>
</dbReference>
<feature type="domain" description="4Fe-4S ferredoxin-type" evidence="3">
    <location>
        <begin position="392"/>
        <end position="423"/>
    </location>
</feature>
<dbReference type="OrthoDB" id="10260355at2759"/>
<feature type="region of interest" description="Disordered" evidence="2">
    <location>
        <begin position="78"/>
        <end position="98"/>
    </location>
</feature>
<evidence type="ECO:0000313" key="5">
    <source>
        <dbReference type="Proteomes" id="UP000265618"/>
    </source>
</evidence>
<feature type="non-terminal residue" evidence="4">
    <location>
        <position position="1"/>
    </location>
</feature>
<dbReference type="PROSITE" id="PS00198">
    <property type="entry name" value="4FE4S_FER_1"/>
    <property type="match status" value="1"/>
</dbReference>
<dbReference type="InterPro" id="IPR023753">
    <property type="entry name" value="FAD/NAD-binding_dom"/>
</dbReference>
<dbReference type="Proteomes" id="UP000265618">
    <property type="component" value="Unassembled WGS sequence"/>
</dbReference>
<dbReference type="InterPro" id="IPR006076">
    <property type="entry name" value="FAD-dep_OxRdtase"/>
</dbReference>
<proteinExistence type="predicted"/>
<comment type="caution">
    <text evidence="4">The sequence shown here is derived from an EMBL/GenBank/DDBJ whole genome shotgun (WGS) entry which is preliminary data.</text>
</comment>
<dbReference type="Gene3D" id="3.30.9.10">
    <property type="entry name" value="D-Amino Acid Oxidase, subunit A, domain 2"/>
    <property type="match status" value="1"/>
</dbReference>
<dbReference type="InterPro" id="IPR017896">
    <property type="entry name" value="4Fe4S_Fe-S-bd"/>
</dbReference>
<dbReference type="PANTHER" id="PTHR42949">
    <property type="entry name" value="ANAEROBIC GLYCEROL-3-PHOSPHATE DEHYDROGENASE SUBUNIT B"/>
    <property type="match status" value="1"/>
</dbReference>
<dbReference type="InterPro" id="IPR051691">
    <property type="entry name" value="Metab_Enz_Cyan_OpOx_G3PDH"/>
</dbReference>
<dbReference type="PANTHER" id="PTHR42949:SF3">
    <property type="entry name" value="ANAEROBIC GLYCEROL-3-PHOSPHATE DEHYDROGENASE SUBUNIT B"/>
    <property type="match status" value="1"/>
</dbReference>
<dbReference type="Gene3D" id="3.50.50.60">
    <property type="entry name" value="FAD/NAD(P)-binding domain"/>
    <property type="match status" value="2"/>
</dbReference>
<dbReference type="InterPro" id="IPR041854">
    <property type="entry name" value="BFD-like_2Fe2S-bd_dom_sf"/>
</dbReference>
<dbReference type="AlphaFoldDB" id="A0A9K3GHV7"/>
<dbReference type="EMBL" id="BDIP01000975">
    <property type="protein sequence ID" value="GIQ83247.1"/>
    <property type="molecule type" value="Genomic_DNA"/>
</dbReference>